<proteinExistence type="predicted"/>
<dbReference type="Pfam" id="PF00501">
    <property type="entry name" value="AMP-binding"/>
    <property type="match status" value="1"/>
</dbReference>
<keyword evidence="2" id="KW-1133">Transmembrane helix</keyword>
<gene>
    <name evidence="4" type="ORF">I4I82_19240</name>
</gene>
<dbReference type="PANTHER" id="PTHR45527:SF1">
    <property type="entry name" value="FATTY ACID SYNTHASE"/>
    <property type="match status" value="1"/>
</dbReference>
<feature type="compositionally biased region" description="Polar residues" evidence="1">
    <location>
        <begin position="894"/>
        <end position="904"/>
    </location>
</feature>
<keyword evidence="2" id="KW-0472">Membrane</keyword>
<comment type="caution">
    <text evidence="4">The sequence shown here is derived from an EMBL/GenBank/DDBJ whole genome shotgun (WGS) entry which is preliminary data.</text>
</comment>
<accession>A0ABS6UC30</accession>
<sequence length="1429" mass="154340">MPKIDSYDCSNDFRGRIAPRRTDIDRAPLTTAGTGANLFRRTVQCSDRGGGVPATQHSEQPPTGPPVPLSELVLVDQHEAQGRRVRRDERLDHLFEERCDWNHRYGRAGRLAVDSDEMSLTYAELDARANRLARYLRLRGARAGDRIALLFDRPAQSYVAVLATLKIGAAYVPLDVATPTGRLAYIVEDARARTVLSMSHVADRVQQIDLLTANGAELVYVDRAAPLIEEMDPRRLIDAERGALDDQLAYISYSSASGRPEGVAIDHASICNFVKVAAEVYGIRSGDRVYQGLPIALDFSVEEIWVPWVCGATLVPRPPGPNLLGPDLHEFLRDRAVTALCCVPGVLETLPGDLPDLRFLLVCGKDCPRDLITRWHRPGRRFLSVYGPTEATVSATWTELHPDRPPTIGVPLPTYSTVILDAEDPYRALPHGEVGEIGIAGIGLACGYLNHDDLTDEVFVQDFLGIPANPSGRIYRTGDRGRVNADREIEYHGRVDREAVTRDLRIEPTGVGSRLPVPAVPPAPVAAGPAGPTNDTEGALAGALAALMGREVPVGSHFFDDLGADSLVMAQFCARVRKRADLPPVSMKDVYRYPTVRSLAAALADTGSTPSERSLAEVLAGLMGCEVAVGSHFFDDLGADSLVMAQFCARVRKRVDLPPVSIKDVYAHPTMRGLATALAQADPGRALATPRPEPRETTPPVGTPRYVLCGALQALFILGYAFLAALIGVRGYEWISVASGPVEVYLRSVLVTVGTFIGLCLLPIAAKWVLVGRWKPQRIRVWSLAYVRFWVVKALIRSNPLVMFVGSPIYVHYLRALGARIGRGAVIFSPTVPVCTDLLTIGAGTVISKASSFTGYRAHDGVIHTGTVTLGRDVFVGDATVLDTGTAMGDGSQLGHTSSLQPGQSVPVGEAWHGSPAQPTTTDYRVVESVDGGSVRRAGYPALQLLNVLLYLPAVISLPVLLIAWFPPLAALTEAEPSAGWTLYLDAAAVSLVIFFGSALAGLLFSVVVSRVLGPVLEPGRLYPLYGFHYWIQRVITRTTNSAFLMQLVGDSSFVVGYLRLLGYDLSRVEQTGSNFGTAVKHDVPALSAVGTGTVIADGLSFVNADFSNTSFRVARVSIGARNFLGNNIFYPAQGRTGDDCLLGTKVMVPIDGEVRTGVGLLGSPCFEIPRSVERDTRFGHLVEGDELRRRLAAKNRHNLVTMGLFLLVRWVHFFGVTLIALATHNLYPSLGIAAIALFTVLTLLFTTGWFVLVGRAVSRLQAWTPNGCSIYDRAFWRHERFWKVPAVTYLQVFNGTPFKSGLWRLLGVRIGRRVFDDGASVVEKTFVTIGDDATLNAGAIVQCHSQEDGAFKSDLTVIGAGVTLGVGAFVHYGVTMGDGAALAADSFLMKGEEVPAHERWGGNPAGAIHDGHRTGSTVDGRRVPHAAA</sequence>
<feature type="transmembrane region" description="Helical" evidence="2">
    <location>
        <begin position="711"/>
        <end position="732"/>
    </location>
</feature>
<evidence type="ECO:0000259" key="3">
    <source>
        <dbReference type="PROSITE" id="PS50075"/>
    </source>
</evidence>
<dbReference type="InterPro" id="IPR000873">
    <property type="entry name" value="AMP-dep_synth/lig_dom"/>
</dbReference>
<organism evidence="4 5">
    <name type="scientific">Pseudonocardia oceani</name>
    <dbReference type="NCBI Taxonomy" id="2792013"/>
    <lineage>
        <taxon>Bacteria</taxon>
        <taxon>Bacillati</taxon>
        <taxon>Actinomycetota</taxon>
        <taxon>Actinomycetes</taxon>
        <taxon>Pseudonocardiales</taxon>
        <taxon>Pseudonocardiaceae</taxon>
        <taxon>Pseudonocardia</taxon>
    </lineage>
</organism>
<keyword evidence="5" id="KW-1185">Reference proteome</keyword>
<dbReference type="NCBIfam" id="TIGR02353">
    <property type="entry name" value="NRPS_term_dom"/>
    <property type="match status" value="1"/>
</dbReference>
<name>A0ABS6UC30_9PSEU</name>
<evidence type="ECO:0000256" key="2">
    <source>
        <dbReference type="SAM" id="Phobius"/>
    </source>
</evidence>
<feature type="region of interest" description="Disordered" evidence="1">
    <location>
        <begin position="1403"/>
        <end position="1429"/>
    </location>
</feature>
<dbReference type="InterPro" id="IPR009081">
    <property type="entry name" value="PP-bd_ACP"/>
</dbReference>
<feature type="transmembrane region" description="Helical" evidence="2">
    <location>
        <begin position="790"/>
        <end position="813"/>
    </location>
</feature>
<keyword evidence="2" id="KW-0812">Transmembrane</keyword>
<protein>
    <submittedName>
        <fullName evidence="4">AMP-binding protein</fullName>
    </submittedName>
</protein>
<dbReference type="EMBL" id="JADQDF010000001">
    <property type="protein sequence ID" value="MBW0129802.1"/>
    <property type="molecule type" value="Genomic_DNA"/>
</dbReference>
<feature type="transmembrane region" description="Helical" evidence="2">
    <location>
        <begin position="1230"/>
        <end position="1253"/>
    </location>
</feature>
<feature type="transmembrane region" description="Helical" evidence="2">
    <location>
        <begin position="987"/>
        <end position="1013"/>
    </location>
</feature>
<evidence type="ECO:0000313" key="4">
    <source>
        <dbReference type="EMBL" id="MBW0129802.1"/>
    </source>
</evidence>
<feature type="domain" description="Carrier" evidence="3">
    <location>
        <begin position="531"/>
        <end position="607"/>
    </location>
</feature>
<dbReference type="Pfam" id="PF00550">
    <property type="entry name" value="PP-binding"/>
    <property type="match status" value="2"/>
</dbReference>
<feature type="transmembrane region" description="Helical" evidence="2">
    <location>
        <begin position="1200"/>
        <end position="1224"/>
    </location>
</feature>
<feature type="transmembrane region" description="Helical" evidence="2">
    <location>
        <begin position="945"/>
        <end position="967"/>
    </location>
</feature>
<feature type="transmembrane region" description="Helical" evidence="2">
    <location>
        <begin position="744"/>
        <end position="770"/>
    </location>
</feature>
<dbReference type="Proteomes" id="UP000694300">
    <property type="component" value="Unassembled WGS sequence"/>
</dbReference>
<feature type="region of interest" description="Disordered" evidence="1">
    <location>
        <begin position="45"/>
        <end position="66"/>
    </location>
</feature>
<dbReference type="InterPro" id="IPR012728">
    <property type="entry name" value="Pls/PosA_C"/>
</dbReference>
<feature type="domain" description="Carrier" evidence="3">
    <location>
        <begin position="606"/>
        <end position="682"/>
    </location>
</feature>
<evidence type="ECO:0000256" key="1">
    <source>
        <dbReference type="SAM" id="MobiDB-lite"/>
    </source>
</evidence>
<reference evidence="4 5" key="1">
    <citation type="submission" date="2020-11" db="EMBL/GenBank/DDBJ databases">
        <title>Pseudonocardia abyssalis sp. nov. and Pseudonocardia oceani sp. nov., description and phylogenomic analysis of two novel actinomycetes isolated from the deep Southern Ocean.</title>
        <authorList>
            <person name="Parra J."/>
        </authorList>
    </citation>
    <scope>NUCLEOTIDE SEQUENCE [LARGE SCALE GENOMIC DNA]</scope>
    <source>
        <strain evidence="5">KRD185</strain>
    </source>
</reference>
<dbReference type="SMART" id="SM00823">
    <property type="entry name" value="PKS_PP"/>
    <property type="match status" value="2"/>
</dbReference>
<dbReference type="PROSITE" id="PS50075">
    <property type="entry name" value="CARRIER"/>
    <property type="match status" value="2"/>
</dbReference>
<evidence type="ECO:0000313" key="5">
    <source>
        <dbReference type="Proteomes" id="UP000694300"/>
    </source>
</evidence>
<dbReference type="InterPro" id="IPR020806">
    <property type="entry name" value="PKS_PP-bd"/>
</dbReference>
<dbReference type="PANTHER" id="PTHR45527">
    <property type="entry name" value="NONRIBOSOMAL PEPTIDE SYNTHETASE"/>
    <property type="match status" value="1"/>
</dbReference>
<feature type="region of interest" description="Disordered" evidence="1">
    <location>
        <begin position="890"/>
        <end position="919"/>
    </location>
</feature>